<evidence type="ECO:0000313" key="1">
    <source>
        <dbReference type="EMBL" id="KGN51598.1"/>
    </source>
</evidence>
<dbReference type="EMBL" id="CM002926">
    <property type="protein sequence ID" value="KGN51598.1"/>
    <property type="molecule type" value="Genomic_DNA"/>
</dbReference>
<reference evidence="1 2" key="2">
    <citation type="journal article" date="2009" name="PLoS ONE">
        <title>An integrated genetic and cytogenetic map of the cucumber genome.</title>
        <authorList>
            <person name="Ren Y."/>
            <person name="Zhang Z."/>
            <person name="Liu J."/>
            <person name="Staub J.E."/>
            <person name="Han Y."/>
            <person name="Cheng Z."/>
            <person name="Li X."/>
            <person name="Lu J."/>
            <person name="Miao H."/>
            <person name="Kang H."/>
            <person name="Xie B."/>
            <person name="Gu X."/>
            <person name="Wang X."/>
            <person name="Du Y."/>
            <person name="Jin W."/>
            <person name="Huang S."/>
        </authorList>
    </citation>
    <scope>NUCLEOTIDE SEQUENCE [LARGE SCALE GENOMIC DNA]</scope>
    <source>
        <strain evidence="2">cv. 9930</strain>
    </source>
</reference>
<protein>
    <submittedName>
        <fullName evidence="1">Uncharacterized protein</fullName>
    </submittedName>
</protein>
<accession>A0A0A0KPT5</accession>
<proteinExistence type="predicted"/>
<reference evidence="1 2" key="3">
    <citation type="journal article" date="2010" name="BMC Genomics">
        <title>Transcriptome sequencing and comparative analysis of cucumber flowers with different sex types.</title>
        <authorList>
            <person name="Guo S."/>
            <person name="Zheng Y."/>
            <person name="Joung J.G."/>
            <person name="Liu S."/>
            <person name="Zhang Z."/>
            <person name="Crasta O.R."/>
            <person name="Sobral B.W."/>
            <person name="Xu Y."/>
            <person name="Huang S."/>
            <person name="Fei Z."/>
        </authorList>
    </citation>
    <scope>NUCLEOTIDE SEQUENCE [LARGE SCALE GENOMIC DNA]</scope>
    <source>
        <strain evidence="2">cv. 9930</strain>
    </source>
</reference>
<keyword evidence="2" id="KW-1185">Reference proteome</keyword>
<reference evidence="1 2" key="1">
    <citation type="journal article" date="2009" name="Nat. Genet.">
        <title>The genome of the cucumber, Cucumis sativus L.</title>
        <authorList>
            <person name="Huang S."/>
            <person name="Li R."/>
            <person name="Zhang Z."/>
            <person name="Li L."/>
            <person name="Gu X."/>
            <person name="Fan W."/>
            <person name="Lucas W.J."/>
            <person name="Wang X."/>
            <person name="Xie B."/>
            <person name="Ni P."/>
            <person name="Ren Y."/>
            <person name="Zhu H."/>
            <person name="Li J."/>
            <person name="Lin K."/>
            <person name="Jin W."/>
            <person name="Fei Z."/>
            <person name="Li G."/>
            <person name="Staub J."/>
            <person name="Kilian A."/>
            <person name="van der Vossen E.A."/>
            <person name="Wu Y."/>
            <person name="Guo J."/>
            <person name="He J."/>
            <person name="Jia Z."/>
            <person name="Ren Y."/>
            <person name="Tian G."/>
            <person name="Lu Y."/>
            <person name="Ruan J."/>
            <person name="Qian W."/>
            <person name="Wang M."/>
            <person name="Huang Q."/>
            <person name="Li B."/>
            <person name="Xuan Z."/>
            <person name="Cao J."/>
            <person name="Asan"/>
            <person name="Wu Z."/>
            <person name="Zhang J."/>
            <person name="Cai Q."/>
            <person name="Bai Y."/>
            <person name="Zhao B."/>
            <person name="Han Y."/>
            <person name="Li Y."/>
            <person name="Li X."/>
            <person name="Wang S."/>
            <person name="Shi Q."/>
            <person name="Liu S."/>
            <person name="Cho W.K."/>
            <person name="Kim J.Y."/>
            <person name="Xu Y."/>
            <person name="Heller-Uszynska K."/>
            <person name="Miao H."/>
            <person name="Cheng Z."/>
            <person name="Zhang S."/>
            <person name="Wu J."/>
            <person name="Yang Y."/>
            <person name="Kang H."/>
            <person name="Li M."/>
            <person name="Liang H."/>
            <person name="Ren X."/>
            <person name="Shi Z."/>
            <person name="Wen M."/>
            <person name="Jian M."/>
            <person name="Yang H."/>
            <person name="Zhang G."/>
            <person name="Yang Z."/>
            <person name="Chen R."/>
            <person name="Liu S."/>
            <person name="Li J."/>
            <person name="Ma L."/>
            <person name="Liu H."/>
            <person name="Zhou Y."/>
            <person name="Zhao J."/>
            <person name="Fang X."/>
            <person name="Li G."/>
            <person name="Fang L."/>
            <person name="Li Y."/>
            <person name="Liu D."/>
            <person name="Zheng H."/>
            <person name="Zhang Y."/>
            <person name="Qin N."/>
            <person name="Li Z."/>
            <person name="Yang G."/>
            <person name="Yang S."/>
            <person name="Bolund L."/>
            <person name="Kristiansen K."/>
            <person name="Zheng H."/>
            <person name="Li S."/>
            <person name="Zhang X."/>
            <person name="Yang H."/>
            <person name="Wang J."/>
            <person name="Sun R."/>
            <person name="Zhang B."/>
            <person name="Jiang S."/>
            <person name="Wang J."/>
            <person name="Du Y."/>
            <person name="Li S."/>
        </authorList>
    </citation>
    <scope>NUCLEOTIDE SEQUENCE [LARGE SCALE GENOMIC DNA]</scope>
    <source>
        <strain evidence="2">cv. 9930</strain>
    </source>
</reference>
<evidence type="ECO:0000313" key="2">
    <source>
        <dbReference type="Proteomes" id="UP000029981"/>
    </source>
</evidence>
<name>A0A0A0KPT5_CUCSA</name>
<dbReference type="Gramene" id="KGN51598">
    <property type="protein sequence ID" value="KGN51598"/>
    <property type="gene ID" value="Csa_5G583285"/>
</dbReference>
<organism evidence="1 2">
    <name type="scientific">Cucumis sativus</name>
    <name type="common">Cucumber</name>
    <dbReference type="NCBI Taxonomy" id="3659"/>
    <lineage>
        <taxon>Eukaryota</taxon>
        <taxon>Viridiplantae</taxon>
        <taxon>Streptophyta</taxon>
        <taxon>Embryophyta</taxon>
        <taxon>Tracheophyta</taxon>
        <taxon>Spermatophyta</taxon>
        <taxon>Magnoliopsida</taxon>
        <taxon>eudicotyledons</taxon>
        <taxon>Gunneridae</taxon>
        <taxon>Pentapetalae</taxon>
        <taxon>rosids</taxon>
        <taxon>fabids</taxon>
        <taxon>Cucurbitales</taxon>
        <taxon>Cucurbitaceae</taxon>
        <taxon>Benincaseae</taxon>
        <taxon>Cucumis</taxon>
    </lineage>
</organism>
<reference evidence="1 2" key="4">
    <citation type="journal article" date="2011" name="BMC Genomics">
        <title>RNA-Seq improves annotation of protein-coding genes in the cucumber genome.</title>
        <authorList>
            <person name="Li Z."/>
            <person name="Zhang Z."/>
            <person name="Yan P."/>
            <person name="Huang S."/>
            <person name="Fei Z."/>
            <person name="Lin K."/>
        </authorList>
    </citation>
    <scope>NUCLEOTIDE SEQUENCE [LARGE SCALE GENOMIC DNA]</scope>
    <source>
        <strain evidence="2">cv. 9930</strain>
    </source>
</reference>
<dbReference type="Proteomes" id="UP000029981">
    <property type="component" value="Chromosome 5"/>
</dbReference>
<dbReference type="AlphaFoldDB" id="A0A0A0KPT5"/>
<sequence length="69" mass="7778">MDSRGGPEHLEASKQERKVRIDKSLVGRRPFTKILAEKTALIYEQRVEDGLVAVAGNGREQAKELMWPS</sequence>
<gene>
    <name evidence="1" type="ORF">Csa_5G583285</name>
</gene>